<dbReference type="SUPFAM" id="SSF52540">
    <property type="entry name" value="P-loop containing nucleoside triphosphate hydrolases"/>
    <property type="match status" value="1"/>
</dbReference>
<feature type="coiled-coil region" evidence="11">
    <location>
        <begin position="400"/>
        <end position="427"/>
    </location>
</feature>
<evidence type="ECO:0000313" key="14">
    <source>
        <dbReference type="Proteomes" id="UP000000539"/>
    </source>
</evidence>
<keyword evidence="5" id="KW-0158">Chromosome</keyword>
<dbReference type="Gene3D" id="3.40.50.300">
    <property type="entry name" value="P-loop containing nucleotide triphosphate hydrolases"/>
    <property type="match status" value="2"/>
</dbReference>
<evidence type="ECO:0000256" key="1">
    <source>
        <dbReference type="ARBA" id="ARBA00004123"/>
    </source>
</evidence>
<reference evidence="13" key="1">
    <citation type="submission" date="2020-11" db="EMBL/GenBank/DDBJ databases">
        <title>Gallus gallus (Chicken) genome, bGalGal1, GRCg7b, maternal haplotype autosomes + Z &amp; W.</title>
        <authorList>
            <person name="Warren W."/>
            <person name="Formenti G."/>
            <person name="Fedrigo O."/>
            <person name="Haase B."/>
            <person name="Mountcastle J."/>
            <person name="Balacco J."/>
            <person name="Tracey A."/>
            <person name="Schneider V."/>
            <person name="Okimoto R."/>
            <person name="Cheng H."/>
            <person name="Hawken R."/>
            <person name="Howe K."/>
            <person name="Jarvis E.D."/>
        </authorList>
    </citation>
    <scope>NUCLEOTIDE SEQUENCE [LARGE SCALE GENOMIC DNA]</scope>
    <source>
        <strain evidence="13">Broiler</strain>
    </source>
</reference>
<dbReference type="Ensembl" id="ENSGALT00010036022.1">
    <property type="protein sequence ID" value="ENSGALP00010020913.1"/>
    <property type="gene ID" value="ENSGALG00010014971.1"/>
</dbReference>
<sequence length="1093" mass="128097">MAVQTRLRAEGSQLRLCDTHHAGKPRFVEGSIVRIYMENFLTYDICEVRPGPNLNMIIGANGTGKSSIVCAICLGLAGKPSFLGRAEKVGLFVKQGCLKGLVEIELFKVPENIIITREIQVVTNTSTWHINRKLTTLKTVEEQVAALNIQVDNLCQFLPQDKVGEFARMSKIELLEATEKSIGPPEMYQFHCKLKSLKEKERELEQCTSSFMSHSLSSLQALRHTKASILHMENVCKDKVNSLEKMKQRAERYKQDVDRYHECKRHLDLIDMLQRKRPWVEYETVRQQHEDVKQRRDQAKEELKNLKEMQSPLTKKIRECEEFYNSLNMKIKNTADEIKGVSQKCKEKQDALEMKDKQISEINQALRMKKDEEVDRKKKILSAYKMIDEWNNELNTVTDCENLQPQIDAVNNELKHVQEERANIDSDIGDVTTEKINQERENGRIIDRIGQLNNIIKVKEETLQARFRDTHSALMWLRKNKHKFKKEVCEPMMLTINVKDNKHAKYVENHISTNDMKAFVFESQEDMELFLVELRDRQKLRVNAVCAPDKSCAETLPSTPIEELHRYGFFSYLRELFDAPLPVMSYLCSQYHVHEVPVGTEKTRNMIERVIKETKLKQIYTAEEKYTIKVSTYTKLSFSTNMCLRPAQFLNYYVDTDERRQLENQQQNIKHILQSLDKQLMTLCERQKHLECRDNELRQQKKELLERGSRRKQLESKIAVKYDSIRQLEQNPINLEKESQQAKVKIRAINIQKAKLVTELMCHIKNYVSLNICKADLILQSTAVDAEKNRLEAEYKAASVELRASEQRFLELDERKRILTENCKELLKKARQMCNMNLDQHLPKEFQTAFQTLPDTLEEIDAFLNEERSRVSCFTGLSASVVEECSKQMEEIQKLMESIEENKKELDDYKQSISKIKERWLNPLKKMIESINEKFSGFFSSMESVGEVDLHVENEEEYDKYGIRIRVKFHNFTDLHELTPYHQSGGEKSVSTVLYLMALQELNRCPFRVVDEINQGMDPVNERRVFEMFVKTACKESTSQYFLITPKLLQNLTYNEKMTLLFVYNGPFMLEANKWNLKSFCRRRRRLGRMDEQ</sequence>
<evidence type="ECO:0000256" key="9">
    <source>
        <dbReference type="ARBA" id="ARBA00023242"/>
    </source>
</evidence>
<dbReference type="Proteomes" id="UP000000539">
    <property type="component" value="Chromosome Z"/>
</dbReference>
<dbReference type="InterPro" id="IPR003395">
    <property type="entry name" value="RecF/RecN/SMC_N"/>
</dbReference>
<evidence type="ECO:0000256" key="10">
    <source>
        <dbReference type="ARBA" id="ARBA00063886"/>
    </source>
</evidence>
<dbReference type="InterPro" id="IPR027417">
    <property type="entry name" value="P-loop_NTPase"/>
</dbReference>
<gene>
    <name evidence="13" type="primary">SMC5</name>
</gene>
<dbReference type="GO" id="GO:0000724">
    <property type="term" value="P:double-strand break repair via homologous recombination"/>
    <property type="evidence" value="ECO:0000318"/>
    <property type="project" value="GO_Central"/>
</dbReference>
<dbReference type="OrthoDB" id="10254973at2759"/>
<dbReference type="GeneTree" id="ENSGT01140000282786"/>
<dbReference type="FunCoup" id="A0A8V0YS64">
    <property type="interactions" value="3203"/>
</dbReference>
<dbReference type="GO" id="GO:0003697">
    <property type="term" value="F:single-stranded DNA binding"/>
    <property type="evidence" value="ECO:0000318"/>
    <property type="project" value="GO_Central"/>
</dbReference>
<protein>
    <recommendedName>
        <fullName evidence="4">Structural maintenance of chromosomes protein 5</fullName>
    </recommendedName>
</protein>
<dbReference type="FunFam" id="3.40.50.300:FF:000793">
    <property type="entry name" value="Structural maintenance of chromosomes protein 5"/>
    <property type="match status" value="1"/>
</dbReference>
<comment type="similarity">
    <text evidence="3">Belongs to the SMC family. SMC5 subfamily.</text>
</comment>
<evidence type="ECO:0000256" key="7">
    <source>
        <dbReference type="ARBA" id="ARBA00022840"/>
    </source>
</evidence>
<evidence type="ECO:0000259" key="12">
    <source>
        <dbReference type="Pfam" id="PF02463"/>
    </source>
</evidence>
<evidence type="ECO:0000313" key="13">
    <source>
        <dbReference type="Ensembl" id="ENSGALP00010020913.1"/>
    </source>
</evidence>
<evidence type="ECO:0000256" key="2">
    <source>
        <dbReference type="ARBA" id="ARBA00004286"/>
    </source>
</evidence>
<reference evidence="13" key="3">
    <citation type="submission" date="2025-09" db="UniProtKB">
        <authorList>
            <consortium name="Ensembl"/>
        </authorList>
    </citation>
    <scope>IDENTIFICATION</scope>
    <source>
        <strain evidence="13">broiler</strain>
    </source>
</reference>
<evidence type="ECO:0000256" key="4">
    <source>
        <dbReference type="ARBA" id="ARBA00018687"/>
    </source>
</evidence>
<evidence type="ECO:0000256" key="3">
    <source>
        <dbReference type="ARBA" id="ARBA00010171"/>
    </source>
</evidence>
<feature type="coiled-coil region" evidence="11">
    <location>
        <begin position="659"/>
        <end position="731"/>
    </location>
</feature>
<dbReference type="GO" id="GO:0005524">
    <property type="term" value="F:ATP binding"/>
    <property type="evidence" value="ECO:0007669"/>
    <property type="project" value="UniProtKB-KW"/>
</dbReference>
<dbReference type="GO" id="GO:0005634">
    <property type="term" value="C:nucleus"/>
    <property type="evidence" value="ECO:0000318"/>
    <property type="project" value="GO_Central"/>
</dbReference>
<organism evidence="13 14">
    <name type="scientific">Gallus gallus</name>
    <name type="common">Chicken</name>
    <dbReference type="NCBI Taxonomy" id="9031"/>
    <lineage>
        <taxon>Eukaryota</taxon>
        <taxon>Metazoa</taxon>
        <taxon>Chordata</taxon>
        <taxon>Craniata</taxon>
        <taxon>Vertebrata</taxon>
        <taxon>Euteleostomi</taxon>
        <taxon>Archelosauria</taxon>
        <taxon>Archosauria</taxon>
        <taxon>Dinosauria</taxon>
        <taxon>Saurischia</taxon>
        <taxon>Theropoda</taxon>
        <taxon>Coelurosauria</taxon>
        <taxon>Aves</taxon>
        <taxon>Neognathae</taxon>
        <taxon>Galloanserae</taxon>
        <taxon>Galliformes</taxon>
        <taxon>Phasianidae</taxon>
        <taxon>Phasianinae</taxon>
        <taxon>Gallus</taxon>
    </lineage>
</organism>
<evidence type="ECO:0000256" key="5">
    <source>
        <dbReference type="ARBA" id="ARBA00022454"/>
    </source>
</evidence>
<dbReference type="FunFam" id="3.40.50.300:FF:001301">
    <property type="entry name" value="Structural maintenance of chromosomes 5"/>
    <property type="match status" value="1"/>
</dbReference>
<evidence type="ECO:0000256" key="11">
    <source>
        <dbReference type="SAM" id="Coils"/>
    </source>
</evidence>
<feature type="coiled-coil region" evidence="11">
    <location>
        <begin position="236"/>
        <end position="309"/>
    </location>
</feature>
<proteinExistence type="inferred from homology"/>
<accession>A0A8V0YS64</accession>
<feature type="coiled-coil region" evidence="11">
    <location>
        <begin position="882"/>
        <end position="919"/>
    </location>
</feature>
<keyword evidence="6" id="KW-0547">Nucleotide-binding</keyword>
<dbReference type="PANTHER" id="PTHR45916">
    <property type="entry name" value="STRUCTURAL MAINTENANCE OF CHROMOSOMES PROTEIN 5"/>
    <property type="match status" value="1"/>
</dbReference>
<feature type="domain" description="RecF/RecN/SMC N-terminal" evidence="12">
    <location>
        <begin position="32"/>
        <end position="1046"/>
    </location>
</feature>
<name>A0A8V0YS64_CHICK</name>
<keyword evidence="14" id="KW-1185">Reference proteome</keyword>
<reference evidence="13" key="2">
    <citation type="submission" date="2025-08" db="UniProtKB">
        <authorList>
            <consortium name="Ensembl"/>
        </authorList>
    </citation>
    <scope>IDENTIFICATION</scope>
    <source>
        <strain evidence="13">broiler</strain>
    </source>
</reference>
<dbReference type="GO" id="GO:0030915">
    <property type="term" value="C:Smc5-Smc6 complex"/>
    <property type="evidence" value="ECO:0000318"/>
    <property type="project" value="GO_Central"/>
</dbReference>
<comment type="subunit">
    <text evidence="10">Forms a heterodimer with smc6. Component of the SMC5-SMC6 complex which consists at least of smc5, smc6, nsmce2, nsmce1 and nsmce4a.</text>
</comment>
<keyword evidence="9" id="KW-0539">Nucleus</keyword>
<comment type="subcellular location">
    <subcellularLocation>
        <location evidence="2">Chromosome</location>
    </subcellularLocation>
    <subcellularLocation>
        <location evidence="1">Nucleus</location>
    </subcellularLocation>
</comment>
<dbReference type="PANTHER" id="PTHR45916:SF1">
    <property type="entry name" value="STRUCTURAL MAINTENANCE OF CHROMOSOMES PROTEIN 5"/>
    <property type="match status" value="1"/>
</dbReference>
<dbReference type="AlphaFoldDB" id="A0A8V0YS64"/>
<evidence type="ECO:0000256" key="6">
    <source>
        <dbReference type="ARBA" id="ARBA00022741"/>
    </source>
</evidence>
<dbReference type="Pfam" id="PF02463">
    <property type="entry name" value="SMC_N"/>
    <property type="match status" value="1"/>
</dbReference>
<evidence type="ECO:0000256" key="8">
    <source>
        <dbReference type="ARBA" id="ARBA00023054"/>
    </source>
</evidence>
<keyword evidence="8 11" id="KW-0175">Coiled coil</keyword>
<keyword evidence="7" id="KW-0067">ATP-binding</keyword>